<dbReference type="GO" id="GO:0005524">
    <property type="term" value="F:ATP binding"/>
    <property type="evidence" value="ECO:0007669"/>
    <property type="project" value="UniProtKB-UniRule"/>
</dbReference>
<feature type="binding site" evidence="9">
    <location>
        <begin position="40"/>
        <end position="44"/>
    </location>
    <ligand>
        <name>substrate</name>
    </ligand>
</feature>
<dbReference type="InterPro" id="IPR011877">
    <property type="entry name" value="Ribokinase"/>
</dbReference>
<feature type="binding site" evidence="9">
    <location>
        <position position="247"/>
    </location>
    <ligand>
        <name>K(+)</name>
        <dbReference type="ChEBI" id="CHEBI:29103"/>
    </ligand>
</feature>
<dbReference type="GO" id="GO:0005829">
    <property type="term" value="C:cytosol"/>
    <property type="evidence" value="ECO:0007669"/>
    <property type="project" value="TreeGrafter"/>
</dbReference>
<accession>A0A7U5K8M8</accession>
<dbReference type="CDD" id="cd01174">
    <property type="entry name" value="ribokinase"/>
    <property type="match status" value="1"/>
</dbReference>
<keyword evidence="5 9" id="KW-0067">ATP-binding</keyword>
<dbReference type="Gene3D" id="3.40.1190.20">
    <property type="match status" value="1"/>
</dbReference>
<keyword evidence="3 9" id="KW-0547">Nucleotide-binding</keyword>
<reference evidence="11 12" key="1">
    <citation type="journal article" date="2014" name="BMC Vet. Res.">
        <title>First report of Corynebacterium pseudotuberculosis from caseous lymphadenitis lesions in Black Alentejano pig (Sus scrofa domesticus).</title>
        <authorList>
            <person name="Oliveira M."/>
            <person name="Barroco C."/>
            <person name="Mottola C."/>
            <person name="Santos R."/>
            <person name="Lemsaddek A."/>
            <person name="Tavares L."/>
            <person name="Semedo-Lemsaddek T."/>
        </authorList>
    </citation>
    <scope>NUCLEOTIDE SEQUENCE [LARGE SCALE GENOMIC DNA]</scope>
    <source>
        <strain evidence="11 12">PO100/5</strain>
    </source>
</reference>
<evidence type="ECO:0000256" key="8">
    <source>
        <dbReference type="ARBA" id="ARBA00023277"/>
    </source>
</evidence>
<dbReference type="GO" id="GO:0004747">
    <property type="term" value="F:ribokinase activity"/>
    <property type="evidence" value="ECO:0007669"/>
    <property type="project" value="UniProtKB-UniRule"/>
</dbReference>
<dbReference type="InterPro" id="IPR002139">
    <property type="entry name" value="Ribo/fructo_kinase"/>
</dbReference>
<dbReference type="GeneID" id="75007230"/>
<keyword evidence="2 9" id="KW-0479">Metal-binding</keyword>
<reference evidence="11 12" key="3">
    <citation type="journal article" date="2020" name="Int. J. Syst. Evol. Microbiol.">
        <title>Corynebacterium silvaticum sp. nov., a unique group of NTTB corynebacteria in wild boar and roe deer.</title>
        <authorList>
            <person name="Dangel A."/>
            <person name="Berger A."/>
            <person name="Rau J."/>
            <person name="Eisenberg T."/>
            <person name="Kampfer P."/>
            <person name="Margos G."/>
            <person name="Contzen M."/>
            <person name="Busse H.J."/>
            <person name="Konrad R."/>
            <person name="Peters M."/>
            <person name="Sting R."/>
            <person name="Sing A."/>
        </authorList>
    </citation>
    <scope>NUCLEOTIDE SEQUENCE [LARGE SCALE GENOMIC DNA]</scope>
    <source>
        <strain evidence="11 12">PO100/5</strain>
    </source>
</reference>
<evidence type="ECO:0000256" key="3">
    <source>
        <dbReference type="ARBA" id="ARBA00022741"/>
    </source>
</evidence>
<feature type="binding site" evidence="9">
    <location>
        <position position="251"/>
    </location>
    <ligand>
        <name>substrate</name>
    </ligand>
</feature>
<feature type="binding site" evidence="9">
    <location>
        <position position="290"/>
    </location>
    <ligand>
        <name>K(+)</name>
        <dbReference type="ChEBI" id="CHEBI:29103"/>
    </ligand>
</feature>
<keyword evidence="1 9" id="KW-0808">Transferase</keyword>
<gene>
    <name evidence="9" type="primary">rbsK</name>
    <name evidence="11" type="ORF">CBE74_02910</name>
</gene>
<dbReference type="InterPro" id="IPR011611">
    <property type="entry name" value="PfkB_dom"/>
</dbReference>
<evidence type="ECO:0000313" key="12">
    <source>
        <dbReference type="Proteomes" id="UP000195652"/>
    </source>
</evidence>
<dbReference type="HAMAP" id="MF_01987">
    <property type="entry name" value="Ribokinase"/>
    <property type="match status" value="1"/>
</dbReference>
<reference evidence="11 12" key="4">
    <citation type="journal article" date="2020" name="PLoS ONE">
        <title>Taxonomic classification of strain PO100/5 shows a broader geographic distribution and genetic markers of the recently described Corynebacterium silvaticum.</title>
        <authorList>
            <person name="Viana M.V.C."/>
            <person name="Profeta R."/>
            <person name="da Silva A.L."/>
            <person name="Hurtado R."/>
            <person name="Cerqueira J.C."/>
            <person name="Ribeiro B.F.S."/>
            <person name="Almeida M.O."/>
            <person name="Morais-Rodrigues F."/>
            <person name="Soares S.C."/>
            <person name="Oliveira M."/>
            <person name="Tavares L."/>
            <person name="Figueiredo H."/>
            <person name="Wattam A.R."/>
            <person name="Barh D."/>
            <person name="Ghosh P."/>
            <person name="Silva A."/>
            <person name="Azevedo V."/>
        </authorList>
    </citation>
    <scope>NUCLEOTIDE SEQUENCE [LARGE SCALE GENOMIC DNA]</scope>
    <source>
        <strain evidence="11 12">PO100/5</strain>
    </source>
</reference>
<feature type="binding site" evidence="9">
    <location>
        <begin position="250"/>
        <end position="251"/>
    </location>
    <ligand>
        <name>ATP</name>
        <dbReference type="ChEBI" id="CHEBI:30616"/>
    </ligand>
</feature>
<evidence type="ECO:0000256" key="5">
    <source>
        <dbReference type="ARBA" id="ARBA00022840"/>
    </source>
</evidence>
<evidence type="ECO:0000259" key="10">
    <source>
        <dbReference type="Pfam" id="PF00294"/>
    </source>
</evidence>
<keyword evidence="9" id="KW-0963">Cytoplasm</keyword>
<dbReference type="OrthoDB" id="9775849at2"/>
<keyword evidence="6 9" id="KW-0460">Magnesium</keyword>
<comment type="catalytic activity">
    <reaction evidence="9">
        <text>D-ribose + ATP = D-ribose 5-phosphate + ADP + H(+)</text>
        <dbReference type="Rhea" id="RHEA:13697"/>
        <dbReference type="ChEBI" id="CHEBI:15378"/>
        <dbReference type="ChEBI" id="CHEBI:30616"/>
        <dbReference type="ChEBI" id="CHEBI:47013"/>
        <dbReference type="ChEBI" id="CHEBI:78346"/>
        <dbReference type="ChEBI" id="CHEBI:456216"/>
        <dbReference type="EC" id="2.7.1.15"/>
    </reaction>
</comment>
<name>A0A7Y4LHY6_9CORY</name>
<comment type="subcellular location">
    <subcellularLocation>
        <location evidence="9">Cytoplasm</location>
    </subcellularLocation>
</comment>
<dbReference type="SUPFAM" id="SSF53613">
    <property type="entry name" value="Ribokinase-like"/>
    <property type="match status" value="1"/>
</dbReference>
<dbReference type="InterPro" id="IPR029056">
    <property type="entry name" value="Ribokinase-like"/>
</dbReference>
<keyword evidence="7 9" id="KW-0630">Potassium</keyword>
<evidence type="ECO:0000256" key="1">
    <source>
        <dbReference type="ARBA" id="ARBA00022679"/>
    </source>
</evidence>
<feature type="binding site" evidence="9">
    <location>
        <position position="281"/>
    </location>
    <ligand>
        <name>K(+)</name>
        <dbReference type="ChEBI" id="CHEBI:29103"/>
    </ligand>
</feature>
<evidence type="ECO:0000256" key="4">
    <source>
        <dbReference type="ARBA" id="ARBA00022777"/>
    </source>
</evidence>
<feature type="binding site" evidence="9">
    <location>
        <position position="286"/>
    </location>
    <ligand>
        <name>K(+)</name>
        <dbReference type="ChEBI" id="CHEBI:29103"/>
    </ligand>
</feature>
<dbReference type="Proteomes" id="UP000195652">
    <property type="component" value="Chromosome"/>
</dbReference>
<feature type="binding site" evidence="9">
    <location>
        <position position="181"/>
    </location>
    <ligand>
        <name>ATP</name>
        <dbReference type="ChEBI" id="CHEBI:30616"/>
    </ligand>
</feature>
<comment type="similarity">
    <text evidence="9">Belongs to the carbohydrate kinase PfkB family. Ribokinase subfamily.</text>
</comment>
<evidence type="ECO:0000256" key="7">
    <source>
        <dbReference type="ARBA" id="ARBA00022958"/>
    </source>
</evidence>
<feature type="binding site" evidence="9">
    <location>
        <position position="140"/>
    </location>
    <ligand>
        <name>substrate</name>
    </ligand>
</feature>
<comment type="caution">
    <text evidence="9">Lacks conserved residue(s) required for the propagation of feature annotation.</text>
</comment>
<organism evidence="11 12">
    <name type="scientific">Corynebacterium silvaticum</name>
    <dbReference type="NCBI Taxonomy" id="2320431"/>
    <lineage>
        <taxon>Bacteria</taxon>
        <taxon>Bacillati</taxon>
        <taxon>Actinomycetota</taxon>
        <taxon>Actinomycetes</taxon>
        <taxon>Mycobacteriales</taxon>
        <taxon>Corynebacteriaceae</taxon>
        <taxon>Corynebacterium</taxon>
    </lineage>
</organism>
<dbReference type="UniPathway" id="UPA00916">
    <property type="reaction ID" value="UER00889"/>
</dbReference>
<evidence type="ECO:0000256" key="6">
    <source>
        <dbReference type="ARBA" id="ARBA00022842"/>
    </source>
</evidence>
<feature type="active site" description="Proton acceptor" evidence="9">
    <location>
        <position position="251"/>
    </location>
</feature>
<feature type="domain" description="Carbohydrate kinase PfkB" evidence="10">
    <location>
        <begin position="4"/>
        <end position="293"/>
    </location>
</feature>
<dbReference type="PRINTS" id="PR00990">
    <property type="entry name" value="RIBOKINASE"/>
</dbReference>
<keyword evidence="8 9" id="KW-0119">Carbohydrate metabolism</keyword>
<keyword evidence="12" id="KW-1185">Reference proteome</keyword>
<reference evidence="11 12" key="2">
    <citation type="journal article" date="2020" name="Antonie Van Leeuwenhoek">
        <title>Phylogenomic characterisation of a novel corynebacterial species pathogenic to animals.</title>
        <authorList>
            <person name="Moller J."/>
            <person name="Musella L."/>
            <person name="Melnikov V."/>
            <person name="Geissdorfer W."/>
            <person name="Burkovski A."/>
            <person name="Sangal V."/>
        </authorList>
    </citation>
    <scope>NUCLEOTIDE SEQUENCE [LARGE SCALE GENOMIC DNA]</scope>
    <source>
        <strain evidence="11 12">PO100/5</strain>
    </source>
</reference>
<feature type="binding site" evidence="9">
    <location>
        <position position="284"/>
    </location>
    <ligand>
        <name>K(+)</name>
        <dbReference type="ChEBI" id="CHEBI:29103"/>
    </ligand>
</feature>
<comment type="pathway">
    <text evidence="9">Carbohydrate metabolism; D-ribose degradation; D-ribose 5-phosphate from beta-D-ribopyranose: step 2/2.</text>
</comment>
<evidence type="ECO:0000313" key="11">
    <source>
        <dbReference type="EMBL" id="ARU45623.2"/>
    </source>
</evidence>
<dbReference type="KEGG" id="csil:CBE74_02910"/>
<comment type="function">
    <text evidence="9">Catalyzes the phosphorylation of ribose at O-5 in a reaction requiring ATP and magnesium. The resulting D-ribose-5-phosphate can then be used either for sythesis of nucleotides, histidine, and tryptophan, or as a component of the pentose phosphate pathway.</text>
</comment>
<comment type="cofactor">
    <cofactor evidence="9">
        <name>Mg(2+)</name>
        <dbReference type="ChEBI" id="CHEBI:18420"/>
    </cofactor>
    <text evidence="9">Requires a divalent cation, most likely magnesium in vivo, as an electrophilic catalyst to aid phosphoryl group transfer. It is the chelate of the metal and the nucleotide that is the actual substrate.</text>
</comment>
<accession>A0A7Y4LHY6</accession>
<feature type="binding site" evidence="9">
    <location>
        <begin position="219"/>
        <end position="224"/>
    </location>
    <ligand>
        <name>ATP</name>
        <dbReference type="ChEBI" id="CHEBI:30616"/>
    </ligand>
</feature>
<dbReference type="PANTHER" id="PTHR10584">
    <property type="entry name" value="SUGAR KINASE"/>
    <property type="match status" value="1"/>
</dbReference>
<comment type="subunit">
    <text evidence="9">Homodimer.</text>
</comment>
<keyword evidence="4 9" id="KW-0418">Kinase</keyword>
<dbReference type="AlphaFoldDB" id="A0A7Y4LHY6"/>
<dbReference type="RefSeq" id="WP_134316229.1">
    <property type="nucleotide sequence ID" value="NZ_CP021417.2"/>
</dbReference>
<comment type="activity regulation">
    <text evidence="9">Activated by a monovalent cation that binds near, but not in, the active site. The most likely occupant of the site in vivo is potassium. Ion binding induces a conformational change that may alter substrate affinity.</text>
</comment>
<feature type="binding site" evidence="9">
    <location>
        <begin position="12"/>
        <end position="14"/>
    </location>
    <ligand>
        <name>substrate</name>
    </ligand>
</feature>
<protein>
    <recommendedName>
        <fullName evidence="9">Ribokinase</fullName>
        <shortName evidence="9">RK</shortName>
        <ecNumber evidence="9">2.7.1.15</ecNumber>
    </recommendedName>
</protein>
<evidence type="ECO:0000256" key="9">
    <source>
        <dbReference type="HAMAP-Rule" id="MF_01987"/>
    </source>
</evidence>
<dbReference type="GO" id="GO:0019303">
    <property type="term" value="P:D-ribose catabolic process"/>
    <property type="evidence" value="ECO:0007669"/>
    <property type="project" value="UniProtKB-UniRule"/>
</dbReference>
<dbReference type="EC" id="2.7.1.15" evidence="9"/>
<proteinExistence type="inferred from homology"/>
<sequence>MPQTVAVVGSINADLSVRVQRHPTPGETVLGMDSSVSPGGKGANQAVAAALQGAKVIFVGAVGKDAYAEPALELLRTSNVCLDHISEVEGPTGTAVITVSEDGENSIIVIPGANATVDAAYVATHAEAIAHADIVLLQGEIPADGFREAINAATGRVVVNLAPVIPVDREALLKADPIMANEHEANLILEQLGSGINSDDPHELAQELLAQGFASVVLTLGSKGALVADPASSVMVPSPKVTAVDTTGAGDAFAGDFVAQLLSGASPVEAAQHAVRVGAYAVQYRGAQASYPHADAELPR</sequence>
<dbReference type="Pfam" id="PF00294">
    <property type="entry name" value="PfkB"/>
    <property type="match status" value="1"/>
</dbReference>
<dbReference type="EMBL" id="CP021417">
    <property type="protein sequence ID" value="ARU45623.2"/>
    <property type="molecule type" value="Genomic_DNA"/>
</dbReference>
<evidence type="ECO:0000256" key="2">
    <source>
        <dbReference type="ARBA" id="ARBA00022723"/>
    </source>
</evidence>
<dbReference type="GO" id="GO:0046872">
    <property type="term" value="F:metal ion binding"/>
    <property type="evidence" value="ECO:0007669"/>
    <property type="project" value="UniProtKB-KW"/>
</dbReference>
<feature type="binding site" evidence="9">
    <location>
        <position position="245"/>
    </location>
    <ligand>
        <name>K(+)</name>
        <dbReference type="ChEBI" id="CHEBI:29103"/>
    </ligand>
</feature>
<dbReference type="PANTHER" id="PTHR10584:SF166">
    <property type="entry name" value="RIBOKINASE"/>
    <property type="match status" value="1"/>
</dbReference>